<comment type="caution">
    <text evidence="1">The sequence shown here is derived from an EMBL/GenBank/DDBJ whole genome shotgun (WGS) entry which is preliminary data.</text>
</comment>
<keyword evidence="2" id="KW-1185">Reference proteome</keyword>
<name>A0ABN7X9Z0_GIGMA</name>
<dbReference type="EMBL" id="CAJVQB010103909">
    <property type="protein sequence ID" value="CAG8851023.1"/>
    <property type="molecule type" value="Genomic_DNA"/>
</dbReference>
<feature type="non-terminal residue" evidence="1">
    <location>
        <position position="1"/>
    </location>
</feature>
<proteinExistence type="predicted"/>
<evidence type="ECO:0000313" key="2">
    <source>
        <dbReference type="Proteomes" id="UP000789901"/>
    </source>
</evidence>
<accession>A0ABN7X9Z0</accession>
<sequence length="72" mass="8459">FKEKDILVIEKENNIKMLNPIKNPDLNKYLNLSISTSIDLNSLIFIFSKNNHKSENFNEIKSDNNIQESKYN</sequence>
<evidence type="ECO:0000313" key="1">
    <source>
        <dbReference type="EMBL" id="CAG8851023.1"/>
    </source>
</evidence>
<gene>
    <name evidence="1" type="ORF">GMARGA_LOCUS40518</name>
</gene>
<reference evidence="1 2" key="1">
    <citation type="submission" date="2021-06" db="EMBL/GenBank/DDBJ databases">
        <authorList>
            <person name="Kallberg Y."/>
            <person name="Tangrot J."/>
            <person name="Rosling A."/>
        </authorList>
    </citation>
    <scope>NUCLEOTIDE SEQUENCE [LARGE SCALE GENOMIC DNA]</scope>
    <source>
        <strain evidence="1 2">120-4 pot B 10/14</strain>
    </source>
</reference>
<organism evidence="1 2">
    <name type="scientific">Gigaspora margarita</name>
    <dbReference type="NCBI Taxonomy" id="4874"/>
    <lineage>
        <taxon>Eukaryota</taxon>
        <taxon>Fungi</taxon>
        <taxon>Fungi incertae sedis</taxon>
        <taxon>Mucoromycota</taxon>
        <taxon>Glomeromycotina</taxon>
        <taxon>Glomeromycetes</taxon>
        <taxon>Diversisporales</taxon>
        <taxon>Gigasporaceae</taxon>
        <taxon>Gigaspora</taxon>
    </lineage>
</organism>
<dbReference type="Proteomes" id="UP000789901">
    <property type="component" value="Unassembled WGS sequence"/>
</dbReference>
<feature type="non-terminal residue" evidence="1">
    <location>
        <position position="72"/>
    </location>
</feature>
<protein>
    <submittedName>
        <fullName evidence="1">28240_t:CDS:1</fullName>
    </submittedName>
</protein>